<evidence type="ECO:0000256" key="1">
    <source>
        <dbReference type="ARBA" id="ARBA00022443"/>
    </source>
</evidence>
<feature type="compositionally biased region" description="Polar residues" evidence="11">
    <location>
        <begin position="147"/>
        <end position="160"/>
    </location>
</feature>
<evidence type="ECO:0000259" key="15">
    <source>
        <dbReference type="PROSITE" id="PS50010"/>
    </source>
</evidence>
<dbReference type="InterPro" id="IPR000219">
    <property type="entry name" value="DH_dom"/>
</dbReference>
<evidence type="ECO:0000256" key="10">
    <source>
        <dbReference type="PROSITE-ProRule" id="PRU00192"/>
    </source>
</evidence>
<dbReference type="Pfam" id="PF00018">
    <property type="entry name" value="SH3_1"/>
    <property type="match status" value="1"/>
</dbReference>
<dbReference type="SUPFAM" id="SSF47576">
    <property type="entry name" value="Calponin-homology domain, CH-domain"/>
    <property type="match status" value="1"/>
</dbReference>
<evidence type="ECO:0000259" key="17">
    <source>
        <dbReference type="PROSITE" id="PS50081"/>
    </source>
</evidence>
<evidence type="ECO:0000256" key="2">
    <source>
        <dbReference type="ARBA" id="ARBA00022553"/>
    </source>
</evidence>
<dbReference type="SMART" id="SM00233">
    <property type="entry name" value="PH"/>
    <property type="match status" value="1"/>
</dbReference>
<dbReference type="EMBL" id="JARGDH010000002">
    <property type="protein sequence ID" value="KAL0276372.1"/>
    <property type="molecule type" value="Genomic_DNA"/>
</dbReference>
<dbReference type="SUPFAM" id="SSF50044">
    <property type="entry name" value="SH3-domain"/>
    <property type="match status" value="1"/>
</dbReference>
<dbReference type="SMART" id="SM00033">
    <property type="entry name" value="CH"/>
    <property type="match status" value="1"/>
</dbReference>
<feature type="domain" description="Calponin-homology (CH)" evidence="16">
    <location>
        <begin position="5"/>
        <end position="124"/>
    </location>
</feature>
<sequence>MGGRVEPWRECADWLTRCGVLRGDHIANWAQAKVGDLALTLRDGVVLCNLLNVIEPGCIDTKDVNQKPRMAQFLCLRNIKIFLQACRDVFELKESDLFDPLGLFDLTDFLRVLQTLSKLSVSPIFQKKNISGFSLVKGRTSSQDDIYRDLTSSRGPSHSNALPGDDEEYSSHHVHMHNEEIYQDLCSISRLSSNQISSSLPASLEKRDYVINELVETERNYLDVLGGLQRSFMRPLASVIREDDFKVIFAYIKDLYDIHSTFLSQLRKATAPQSKSRLSAVFLSYREKFLIYGEYIANLTTAQNLIQDLCTRSEAINNEVESCQRENNNGKFKLRDILSVPMQRILKYHLLLDKLVSETQMNHEDYRGLERAKEAMVDVAQYINEVKRDSDTLAILADIEQSITDWHMPPDVTLKDYGRLLLDGELRIKAHNDQKQKVRYVFVFDTVMVMCKAMKGEQYCYKESLRLDEYKIQDNERKILTRDARWSYQWYLVHRAKRTAYTCYSRTEEFKKKWMNAIAEALDNIEPAGCRNTEHTFRMHTFDKPTTCSHCSKFLKGKIYQGYQCERCQISCHKMCIPHCGRCGLTKLPVLPPRLPSTNLNPPATPVRVASPSVNYDSSVYEELKTCLWFVGEMGREKASSLLENELDGTYLLRIRPKGPTNPKETAFALSLKTNEKVKHMKVYEEHVEETPSYYLSVSRYFKSIIELVTYYQHVSLEENFVGLNVKLQYPFRRIIAIAEFDFMPTEPNHLALKTGCRVTVISKEGDNRGWWKGKIHNREGFFPKQYVREISDTMSMCADSMQ</sequence>
<dbReference type="GO" id="GO:0016477">
    <property type="term" value="P:cell migration"/>
    <property type="evidence" value="ECO:0007669"/>
    <property type="project" value="TreeGrafter"/>
</dbReference>
<dbReference type="SMART" id="SM00252">
    <property type="entry name" value="SH2"/>
    <property type="match status" value="1"/>
</dbReference>
<dbReference type="InterPro" id="IPR002219">
    <property type="entry name" value="PKC_DAG/PE"/>
</dbReference>
<dbReference type="PROSITE" id="PS50002">
    <property type="entry name" value="SH3"/>
    <property type="match status" value="1"/>
</dbReference>
<dbReference type="Pfam" id="PF00017">
    <property type="entry name" value="SH2"/>
    <property type="match status" value="1"/>
</dbReference>
<protein>
    <recommendedName>
        <fullName evidence="19">Protein vav</fullName>
    </recommendedName>
</protein>
<dbReference type="SUPFAM" id="SSF50729">
    <property type="entry name" value="PH domain-like"/>
    <property type="match status" value="1"/>
</dbReference>
<accession>A0AAW2I1Z5</accession>
<dbReference type="Gene3D" id="3.30.60.20">
    <property type="match status" value="1"/>
</dbReference>
<feature type="domain" description="DH" evidence="15">
    <location>
        <begin position="206"/>
        <end position="386"/>
    </location>
</feature>
<gene>
    <name evidence="18" type="ORF">PYX00_003960</name>
</gene>
<dbReference type="Gene3D" id="1.10.418.10">
    <property type="entry name" value="Calponin-like domain"/>
    <property type="match status" value="1"/>
</dbReference>
<reference evidence="18" key="1">
    <citation type="journal article" date="2024" name="Gigascience">
        <title>Chromosome-level genome of the poultry shaft louse Menopon gallinae provides insight into the host-switching and adaptive evolution of parasitic lice.</title>
        <authorList>
            <person name="Xu Y."/>
            <person name="Ma L."/>
            <person name="Liu S."/>
            <person name="Liang Y."/>
            <person name="Liu Q."/>
            <person name="He Z."/>
            <person name="Tian L."/>
            <person name="Duan Y."/>
            <person name="Cai W."/>
            <person name="Li H."/>
            <person name="Song F."/>
        </authorList>
    </citation>
    <scope>NUCLEOTIDE SEQUENCE</scope>
    <source>
        <strain evidence="18">Cailab_2023a</strain>
    </source>
</reference>
<evidence type="ECO:0000256" key="4">
    <source>
        <dbReference type="ARBA" id="ARBA00022723"/>
    </source>
</evidence>
<dbReference type="InterPro" id="IPR001715">
    <property type="entry name" value="CH_dom"/>
</dbReference>
<dbReference type="GO" id="GO:0005085">
    <property type="term" value="F:guanyl-nucleotide exchange factor activity"/>
    <property type="evidence" value="ECO:0007669"/>
    <property type="project" value="UniProtKB-KW"/>
</dbReference>
<organism evidence="18">
    <name type="scientific">Menopon gallinae</name>
    <name type="common">poultry shaft louse</name>
    <dbReference type="NCBI Taxonomy" id="328185"/>
    <lineage>
        <taxon>Eukaryota</taxon>
        <taxon>Metazoa</taxon>
        <taxon>Ecdysozoa</taxon>
        <taxon>Arthropoda</taxon>
        <taxon>Hexapoda</taxon>
        <taxon>Insecta</taxon>
        <taxon>Pterygota</taxon>
        <taxon>Neoptera</taxon>
        <taxon>Paraneoptera</taxon>
        <taxon>Psocodea</taxon>
        <taxon>Troctomorpha</taxon>
        <taxon>Phthiraptera</taxon>
        <taxon>Amblycera</taxon>
        <taxon>Menoponidae</taxon>
        <taxon>Menopon</taxon>
    </lineage>
</organism>
<dbReference type="SMART" id="SM00325">
    <property type="entry name" value="RhoGEF"/>
    <property type="match status" value="1"/>
</dbReference>
<feature type="domain" description="SH3" evidence="13">
    <location>
        <begin position="730"/>
        <end position="793"/>
    </location>
</feature>
<keyword evidence="6" id="KW-0863">Zinc-finger</keyword>
<dbReference type="CDD" id="cd00160">
    <property type="entry name" value="RhoGEF"/>
    <property type="match status" value="1"/>
</dbReference>
<feature type="domain" description="PH" evidence="14">
    <location>
        <begin position="419"/>
        <end position="523"/>
    </location>
</feature>
<comment type="caution">
    <text evidence="18">The sequence shown here is derived from an EMBL/GenBank/DDBJ whole genome shotgun (WGS) entry which is preliminary data.</text>
</comment>
<evidence type="ECO:0000256" key="11">
    <source>
        <dbReference type="SAM" id="MobiDB-lite"/>
    </source>
</evidence>
<name>A0AAW2I1Z5_9NEOP</name>
<dbReference type="Pfam" id="PF00130">
    <property type="entry name" value="C1_1"/>
    <property type="match status" value="1"/>
</dbReference>
<evidence type="ECO:0000313" key="18">
    <source>
        <dbReference type="EMBL" id="KAL0276372.1"/>
    </source>
</evidence>
<dbReference type="Pfam" id="PF22697">
    <property type="entry name" value="SOS1_NGEF_PH"/>
    <property type="match status" value="1"/>
</dbReference>
<keyword evidence="2" id="KW-0597">Phosphoprotein</keyword>
<dbReference type="Pfam" id="PF00307">
    <property type="entry name" value="CH"/>
    <property type="match status" value="1"/>
</dbReference>
<dbReference type="CDD" id="cd21201">
    <property type="entry name" value="CH_VAV"/>
    <property type="match status" value="1"/>
</dbReference>
<dbReference type="InterPro" id="IPR011993">
    <property type="entry name" value="PH-like_dom_sf"/>
</dbReference>
<dbReference type="PROSITE" id="PS50081">
    <property type="entry name" value="ZF_DAG_PE_2"/>
    <property type="match status" value="1"/>
</dbReference>
<dbReference type="GO" id="GO:0005737">
    <property type="term" value="C:cytoplasm"/>
    <property type="evidence" value="ECO:0007669"/>
    <property type="project" value="TreeGrafter"/>
</dbReference>
<feature type="domain" description="SH2" evidence="12">
    <location>
        <begin position="629"/>
        <end position="732"/>
    </location>
</feature>
<dbReference type="Gene3D" id="3.30.505.10">
    <property type="entry name" value="SH2 domain"/>
    <property type="match status" value="1"/>
</dbReference>
<dbReference type="PROSITE" id="PS50001">
    <property type="entry name" value="SH2"/>
    <property type="match status" value="1"/>
</dbReference>
<dbReference type="SUPFAM" id="SSF48065">
    <property type="entry name" value="DBL homology domain (DH-domain)"/>
    <property type="match status" value="1"/>
</dbReference>
<evidence type="ECO:0000256" key="3">
    <source>
        <dbReference type="ARBA" id="ARBA00022658"/>
    </source>
</evidence>
<dbReference type="CDD" id="cd20810">
    <property type="entry name" value="C1_VAV"/>
    <property type="match status" value="1"/>
</dbReference>
<dbReference type="InterPro" id="IPR037832">
    <property type="entry name" value="PH_Vav"/>
</dbReference>
<keyword evidence="7" id="KW-0862">Zinc</keyword>
<dbReference type="InterPro" id="IPR036028">
    <property type="entry name" value="SH3-like_dom_sf"/>
</dbReference>
<evidence type="ECO:0000256" key="9">
    <source>
        <dbReference type="PROSITE-ProRule" id="PRU00191"/>
    </source>
</evidence>
<evidence type="ECO:0000256" key="5">
    <source>
        <dbReference type="ARBA" id="ARBA00022737"/>
    </source>
</evidence>
<keyword evidence="8 9" id="KW-0727">SH2 domain</keyword>
<dbReference type="PROSITE" id="PS50021">
    <property type="entry name" value="CH"/>
    <property type="match status" value="1"/>
</dbReference>
<dbReference type="GO" id="GO:0009653">
    <property type="term" value="P:anatomical structure morphogenesis"/>
    <property type="evidence" value="ECO:0007669"/>
    <property type="project" value="UniProtKB-ARBA"/>
</dbReference>
<dbReference type="PANTHER" id="PTHR45818">
    <property type="entry name" value="PROTEIN VAV"/>
    <property type="match status" value="1"/>
</dbReference>
<evidence type="ECO:0008006" key="19">
    <source>
        <dbReference type="Google" id="ProtNLM"/>
    </source>
</evidence>
<dbReference type="GO" id="GO:0008270">
    <property type="term" value="F:zinc ion binding"/>
    <property type="evidence" value="ECO:0007669"/>
    <property type="project" value="UniProtKB-KW"/>
</dbReference>
<dbReference type="AlphaFoldDB" id="A0AAW2I1Z5"/>
<dbReference type="Gene3D" id="1.20.900.10">
    <property type="entry name" value="Dbl homology (DH) domain"/>
    <property type="match status" value="1"/>
</dbReference>
<dbReference type="PROSITE" id="PS50003">
    <property type="entry name" value="PH_DOMAIN"/>
    <property type="match status" value="1"/>
</dbReference>
<dbReference type="InterPro" id="IPR000980">
    <property type="entry name" value="SH2"/>
</dbReference>
<dbReference type="InterPro" id="IPR035899">
    <property type="entry name" value="DBL_dom_sf"/>
</dbReference>
<dbReference type="InterPro" id="IPR055251">
    <property type="entry name" value="SOS1_NGEF_PH"/>
</dbReference>
<evidence type="ECO:0000259" key="14">
    <source>
        <dbReference type="PROSITE" id="PS50003"/>
    </source>
</evidence>
<keyword evidence="4" id="KW-0479">Metal-binding</keyword>
<feature type="region of interest" description="Disordered" evidence="11">
    <location>
        <begin position="147"/>
        <end position="170"/>
    </location>
</feature>
<feature type="domain" description="Phorbol-ester/DAG-type" evidence="17">
    <location>
        <begin position="534"/>
        <end position="583"/>
    </location>
</feature>
<keyword evidence="1 10" id="KW-0728">SH3 domain</keyword>
<dbReference type="Pfam" id="PF00621">
    <property type="entry name" value="RhoGEF"/>
    <property type="match status" value="1"/>
</dbReference>
<dbReference type="PANTHER" id="PTHR45818:SF3">
    <property type="entry name" value="PROTEIN VAV"/>
    <property type="match status" value="1"/>
</dbReference>
<evidence type="ECO:0000256" key="7">
    <source>
        <dbReference type="ARBA" id="ARBA00022833"/>
    </source>
</evidence>
<evidence type="ECO:0000259" key="16">
    <source>
        <dbReference type="PROSITE" id="PS50021"/>
    </source>
</evidence>
<evidence type="ECO:0000259" key="13">
    <source>
        <dbReference type="PROSITE" id="PS50002"/>
    </source>
</evidence>
<dbReference type="Gene3D" id="2.30.30.40">
    <property type="entry name" value="SH3 Domains"/>
    <property type="match status" value="1"/>
</dbReference>
<keyword evidence="5" id="KW-0677">Repeat</keyword>
<dbReference type="InterPro" id="IPR036872">
    <property type="entry name" value="CH_dom_sf"/>
</dbReference>
<dbReference type="Gene3D" id="2.30.29.30">
    <property type="entry name" value="Pleckstrin-homology domain (PH domain)/Phosphotyrosine-binding domain (PTB)"/>
    <property type="match status" value="1"/>
</dbReference>
<evidence type="ECO:0000259" key="12">
    <source>
        <dbReference type="PROSITE" id="PS50001"/>
    </source>
</evidence>
<dbReference type="InterPro" id="IPR001849">
    <property type="entry name" value="PH_domain"/>
</dbReference>
<evidence type="ECO:0000256" key="6">
    <source>
        <dbReference type="ARBA" id="ARBA00022771"/>
    </source>
</evidence>
<proteinExistence type="predicted"/>
<dbReference type="PROSITE" id="PS50010">
    <property type="entry name" value="DH_2"/>
    <property type="match status" value="1"/>
</dbReference>
<dbReference type="SMART" id="SM00326">
    <property type="entry name" value="SH3"/>
    <property type="match status" value="1"/>
</dbReference>
<dbReference type="GO" id="GO:0048468">
    <property type="term" value="P:cell development"/>
    <property type="evidence" value="ECO:0007669"/>
    <property type="project" value="UniProtKB-ARBA"/>
</dbReference>
<dbReference type="SMART" id="SM00109">
    <property type="entry name" value="C1"/>
    <property type="match status" value="1"/>
</dbReference>
<dbReference type="CDD" id="cd01223">
    <property type="entry name" value="PH_Vav"/>
    <property type="match status" value="1"/>
</dbReference>
<evidence type="ECO:0000256" key="8">
    <source>
        <dbReference type="ARBA" id="ARBA00022999"/>
    </source>
</evidence>
<dbReference type="InterPro" id="IPR036860">
    <property type="entry name" value="SH2_dom_sf"/>
</dbReference>
<dbReference type="SUPFAM" id="SSF55550">
    <property type="entry name" value="SH2 domain"/>
    <property type="match status" value="1"/>
</dbReference>
<dbReference type="InterPro" id="IPR001452">
    <property type="entry name" value="SH3_domain"/>
</dbReference>
<keyword evidence="3" id="KW-0344">Guanine-nucleotide releasing factor</keyword>